<organism evidence="1 2">
    <name type="scientific">Botryobasidium botryosum (strain FD-172 SS1)</name>
    <dbReference type="NCBI Taxonomy" id="930990"/>
    <lineage>
        <taxon>Eukaryota</taxon>
        <taxon>Fungi</taxon>
        <taxon>Dikarya</taxon>
        <taxon>Basidiomycota</taxon>
        <taxon>Agaricomycotina</taxon>
        <taxon>Agaricomycetes</taxon>
        <taxon>Cantharellales</taxon>
        <taxon>Botryobasidiaceae</taxon>
        <taxon>Botryobasidium</taxon>
    </lineage>
</organism>
<reference evidence="2" key="1">
    <citation type="journal article" date="2014" name="Proc. Natl. Acad. Sci. U.S.A.">
        <title>Extensive sampling of basidiomycete genomes demonstrates inadequacy of the white-rot/brown-rot paradigm for wood decay fungi.</title>
        <authorList>
            <person name="Riley R."/>
            <person name="Salamov A.A."/>
            <person name="Brown D.W."/>
            <person name="Nagy L.G."/>
            <person name="Floudas D."/>
            <person name="Held B.W."/>
            <person name="Levasseur A."/>
            <person name="Lombard V."/>
            <person name="Morin E."/>
            <person name="Otillar R."/>
            <person name="Lindquist E.A."/>
            <person name="Sun H."/>
            <person name="LaButti K.M."/>
            <person name="Schmutz J."/>
            <person name="Jabbour D."/>
            <person name="Luo H."/>
            <person name="Baker S.E."/>
            <person name="Pisabarro A.G."/>
            <person name="Walton J.D."/>
            <person name="Blanchette R.A."/>
            <person name="Henrissat B."/>
            <person name="Martin F."/>
            <person name="Cullen D."/>
            <person name="Hibbett D.S."/>
            <person name="Grigoriev I.V."/>
        </authorList>
    </citation>
    <scope>NUCLEOTIDE SEQUENCE [LARGE SCALE GENOMIC DNA]</scope>
    <source>
        <strain evidence="2">FD-172 SS1</strain>
    </source>
</reference>
<dbReference type="OrthoDB" id="3335429at2759"/>
<evidence type="ECO:0000313" key="2">
    <source>
        <dbReference type="Proteomes" id="UP000027195"/>
    </source>
</evidence>
<dbReference type="Proteomes" id="UP000027195">
    <property type="component" value="Unassembled WGS sequence"/>
</dbReference>
<name>A0A067MY18_BOTB1</name>
<dbReference type="AlphaFoldDB" id="A0A067MY18"/>
<dbReference type="HOGENOM" id="CLU_084530_0_0_1"/>
<evidence type="ECO:0000313" key="1">
    <source>
        <dbReference type="EMBL" id="KDQ20653.1"/>
    </source>
</evidence>
<dbReference type="EMBL" id="KL198017">
    <property type="protein sequence ID" value="KDQ20653.1"/>
    <property type="molecule type" value="Genomic_DNA"/>
</dbReference>
<protein>
    <recommendedName>
        <fullName evidence="3">BTB domain-containing protein</fullName>
    </recommendedName>
</protein>
<dbReference type="InParanoid" id="A0A067MY18"/>
<keyword evidence="2" id="KW-1185">Reference proteome</keyword>
<dbReference type="InterPro" id="IPR011333">
    <property type="entry name" value="SKP1/BTB/POZ_sf"/>
</dbReference>
<accession>A0A067MY18</accession>
<evidence type="ECO:0008006" key="3">
    <source>
        <dbReference type="Google" id="ProtNLM"/>
    </source>
</evidence>
<dbReference type="STRING" id="930990.A0A067MY18"/>
<dbReference type="Gene3D" id="3.30.710.10">
    <property type="entry name" value="Potassium Channel Kv1.1, Chain A"/>
    <property type="match status" value="1"/>
</dbReference>
<proteinExistence type="predicted"/>
<gene>
    <name evidence="1" type="ORF">BOTBODRAFT_50721</name>
</gene>
<sequence>MSRCSDARDFIIQSVPSGVEFPVNRARILAASQVFSDMFACCDSNAPPPGGDDTIHDTLQLQESPELLSLLLRIIEAPELSSDDTQPPDADLILHRTIPFPLLPPLFQLADKYILADAIVRKLEHHLRQNAPSHPFQVFCCATSLNLPLIAACASKYLHSPPLHMYSLSTIRSIPTVEAYHHLVLLHGHRIDRFREILRLEELFPFGYGACPQHMSQIKQRWDMQKMQLLPLIHAASDIADEMETALGHIDCPLCARAVTSATAMMKYKCDKVPKSIKKFPLP</sequence>